<dbReference type="AlphaFoldDB" id="A0A1H7IYC2"/>
<sequence length="153" mass="17695">MKIIYRVLQCTWGLPQTLVGAIYFLLNRNCKHYSYKGAIVTEWKSKSSLSLGMFLFVSDDPFCFYPNQKEEYSKDEYSKMLMVHEYGHTIQSLIFGPLYLIAVGVPSIAWSFLPVYVKRREAEKISYFSAYPERWANHLGERISGDVSIGEPV</sequence>
<feature type="transmembrane region" description="Helical" evidence="1">
    <location>
        <begin position="98"/>
        <end position="117"/>
    </location>
</feature>
<name>A0A1H7IYC2_9FIRM</name>
<dbReference type="Proteomes" id="UP000182321">
    <property type="component" value="Unassembled WGS sequence"/>
</dbReference>
<keyword evidence="1" id="KW-0812">Transmembrane</keyword>
<feature type="transmembrane region" description="Helical" evidence="1">
    <location>
        <begin position="7"/>
        <end position="26"/>
    </location>
</feature>
<evidence type="ECO:0000313" key="3">
    <source>
        <dbReference type="Proteomes" id="UP000182321"/>
    </source>
</evidence>
<keyword evidence="1" id="KW-1133">Transmembrane helix</keyword>
<dbReference type="RefSeq" id="WP_074790708.1">
    <property type="nucleotide sequence ID" value="NZ_FNZX01000008.1"/>
</dbReference>
<gene>
    <name evidence="2" type="ORF">SAMN02910377_01515</name>
</gene>
<keyword evidence="3" id="KW-1185">Reference proteome</keyword>
<evidence type="ECO:0000256" key="1">
    <source>
        <dbReference type="SAM" id="Phobius"/>
    </source>
</evidence>
<protein>
    <submittedName>
        <fullName evidence="2">Uncharacterized protein</fullName>
    </submittedName>
</protein>
<evidence type="ECO:0000313" key="2">
    <source>
        <dbReference type="EMBL" id="SEK67204.1"/>
    </source>
</evidence>
<keyword evidence="1" id="KW-0472">Membrane</keyword>
<dbReference type="EMBL" id="FNZX01000008">
    <property type="protein sequence ID" value="SEK67204.1"/>
    <property type="molecule type" value="Genomic_DNA"/>
</dbReference>
<accession>A0A1H7IYC2</accession>
<reference evidence="3" key="1">
    <citation type="submission" date="2016-10" db="EMBL/GenBank/DDBJ databases">
        <authorList>
            <person name="Varghese N."/>
        </authorList>
    </citation>
    <scope>NUCLEOTIDE SEQUENCE [LARGE SCALE GENOMIC DNA]</scope>
    <source>
        <strain evidence="3">ACV-9</strain>
    </source>
</reference>
<organism evidence="2 3">
    <name type="scientific">Pseudobutyrivibrio ruminis</name>
    <dbReference type="NCBI Taxonomy" id="46206"/>
    <lineage>
        <taxon>Bacteria</taxon>
        <taxon>Bacillati</taxon>
        <taxon>Bacillota</taxon>
        <taxon>Clostridia</taxon>
        <taxon>Lachnospirales</taxon>
        <taxon>Lachnospiraceae</taxon>
        <taxon>Pseudobutyrivibrio</taxon>
    </lineage>
</organism>
<proteinExistence type="predicted"/>